<sequence length="142" mass="15640">MDKTSEQREIWRRIAEDQPAFAGHLGMRLIEATPDRVEMTMAVTDALANRNGVLHGGAIMALADNAGGTATFLNLPEGKSTTTLESKTNFLRPLRLGDTAHAVCEPLHRGRTTMIWQTRILRDDGKVAAIVTQTQMVIDWQG</sequence>
<accession>A0ABT1MMV7</accession>
<keyword evidence="2" id="KW-0378">Hydrolase</keyword>
<reference evidence="4 5" key="1">
    <citation type="submission" date="2022-03" db="EMBL/GenBank/DDBJ databases">
        <authorList>
            <person name="He Y."/>
        </authorList>
    </citation>
    <scope>NUCLEOTIDE SEQUENCE [LARGE SCALE GENOMIC DNA]</scope>
    <source>
        <strain evidence="4 5">TK19116</strain>
        <plasmid evidence="4">unnamed1</plasmid>
    </source>
</reference>
<dbReference type="NCBIfam" id="TIGR00369">
    <property type="entry name" value="unchar_dom_1"/>
    <property type="match status" value="1"/>
</dbReference>
<geneLocation type="plasmid" evidence="4">
    <name>unnamed1</name>
</geneLocation>
<dbReference type="InterPro" id="IPR006683">
    <property type="entry name" value="Thioestr_dom"/>
</dbReference>
<proteinExistence type="inferred from homology"/>
<gene>
    <name evidence="4" type="ORF">MLD63_03195</name>
</gene>
<evidence type="ECO:0000256" key="2">
    <source>
        <dbReference type="ARBA" id="ARBA00022801"/>
    </source>
</evidence>
<dbReference type="InterPro" id="IPR003736">
    <property type="entry name" value="PAAI_dom"/>
</dbReference>
<dbReference type="PANTHER" id="PTHR43240">
    <property type="entry name" value="1,4-DIHYDROXY-2-NAPHTHOYL-COA THIOESTERASE 1"/>
    <property type="match status" value="1"/>
</dbReference>
<keyword evidence="5" id="KW-1185">Reference proteome</keyword>
<comment type="similarity">
    <text evidence="1">Belongs to the thioesterase PaaI family.</text>
</comment>
<dbReference type="RefSeq" id="WP_255328396.1">
    <property type="nucleotide sequence ID" value="NZ_JAKZEU010000001.1"/>
</dbReference>
<dbReference type="PANTHER" id="PTHR43240:SF5">
    <property type="entry name" value="1,4-DIHYDROXY-2-NAPHTHOYL-COA THIOESTERASE 1"/>
    <property type="match status" value="1"/>
</dbReference>
<evidence type="ECO:0000313" key="5">
    <source>
        <dbReference type="Proteomes" id="UP001203945"/>
    </source>
</evidence>
<name>A0ABT1MMV7_9RHOB</name>
<evidence type="ECO:0000256" key="1">
    <source>
        <dbReference type="ARBA" id="ARBA00008324"/>
    </source>
</evidence>
<protein>
    <submittedName>
        <fullName evidence="4">PaaI family thioesterase</fullName>
    </submittedName>
</protein>
<evidence type="ECO:0000313" key="4">
    <source>
        <dbReference type="EMBL" id="MCQ0969444.1"/>
    </source>
</evidence>
<dbReference type="Gene3D" id="3.10.129.10">
    <property type="entry name" value="Hotdog Thioesterase"/>
    <property type="match status" value="1"/>
</dbReference>
<dbReference type="Proteomes" id="UP001203945">
    <property type="component" value="Unassembled WGS sequence"/>
</dbReference>
<dbReference type="EMBL" id="JAKZEU010000001">
    <property type="protein sequence ID" value="MCQ0969444.1"/>
    <property type="molecule type" value="Genomic_DNA"/>
</dbReference>
<dbReference type="Pfam" id="PF03061">
    <property type="entry name" value="4HBT"/>
    <property type="match status" value="1"/>
</dbReference>
<dbReference type="CDD" id="cd03443">
    <property type="entry name" value="PaaI_thioesterase"/>
    <property type="match status" value="1"/>
</dbReference>
<evidence type="ECO:0000259" key="3">
    <source>
        <dbReference type="Pfam" id="PF03061"/>
    </source>
</evidence>
<keyword evidence="4" id="KW-0614">Plasmid</keyword>
<organism evidence="4 5">
    <name type="scientific">Paracoccus albicereus</name>
    <dbReference type="NCBI Taxonomy" id="2922394"/>
    <lineage>
        <taxon>Bacteria</taxon>
        <taxon>Pseudomonadati</taxon>
        <taxon>Pseudomonadota</taxon>
        <taxon>Alphaproteobacteria</taxon>
        <taxon>Rhodobacterales</taxon>
        <taxon>Paracoccaceae</taxon>
        <taxon>Paracoccus</taxon>
    </lineage>
</organism>
<feature type="domain" description="Thioesterase" evidence="3">
    <location>
        <begin position="51"/>
        <end position="128"/>
    </location>
</feature>
<dbReference type="InterPro" id="IPR029069">
    <property type="entry name" value="HotDog_dom_sf"/>
</dbReference>
<dbReference type="SUPFAM" id="SSF54637">
    <property type="entry name" value="Thioesterase/thiol ester dehydrase-isomerase"/>
    <property type="match status" value="1"/>
</dbReference>
<comment type="caution">
    <text evidence="4">The sequence shown here is derived from an EMBL/GenBank/DDBJ whole genome shotgun (WGS) entry which is preliminary data.</text>
</comment>